<dbReference type="PANTHER" id="PTHR45964">
    <property type="entry name" value="WSCD FAMILY MEMBER CG9164"/>
    <property type="match status" value="1"/>
</dbReference>
<evidence type="ECO:0000313" key="6">
    <source>
        <dbReference type="Proteomes" id="UP001498421"/>
    </source>
</evidence>
<feature type="domain" description="WSC" evidence="4">
    <location>
        <begin position="140"/>
        <end position="235"/>
    </location>
</feature>
<dbReference type="InterPro" id="IPR002889">
    <property type="entry name" value="WSC_carb-bd"/>
</dbReference>
<feature type="region of interest" description="Disordered" evidence="2">
    <location>
        <begin position="263"/>
        <end position="340"/>
    </location>
</feature>
<feature type="chain" id="PRO_5047207071" description="WSC domain-containing protein" evidence="3">
    <location>
        <begin position="22"/>
        <end position="660"/>
    </location>
</feature>
<dbReference type="Pfam" id="PF01822">
    <property type="entry name" value="WSC"/>
    <property type="match status" value="2"/>
</dbReference>
<feature type="domain" description="WSC" evidence="4">
    <location>
        <begin position="35"/>
        <end position="129"/>
    </location>
</feature>
<gene>
    <name evidence="5" type="ORF">QQZ08_011608</name>
</gene>
<feature type="signal peptide" evidence="3">
    <location>
        <begin position="1"/>
        <end position="21"/>
    </location>
</feature>
<organism evidence="5 6">
    <name type="scientific">Neonectria magnoliae</name>
    <dbReference type="NCBI Taxonomy" id="2732573"/>
    <lineage>
        <taxon>Eukaryota</taxon>
        <taxon>Fungi</taxon>
        <taxon>Dikarya</taxon>
        <taxon>Ascomycota</taxon>
        <taxon>Pezizomycotina</taxon>
        <taxon>Sordariomycetes</taxon>
        <taxon>Hypocreomycetidae</taxon>
        <taxon>Hypocreales</taxon>
        <taxon>Nectriaceae</taxon>
        <taxon>Neonectria</taxon>
    </lineage>
</organism>
<reference evidence="5 6" key="1">
    <citation type="journal article" date="2025" name="Microbiol. Resour. Announc.">
        <title>Draft genome sequences for Neonectria magnoliae and Neonectria punicea, canker pathogens of Liriodendron tulipifera and Acer saccharum in West Virginia.</title>
        <authorList>
            <person name="Petronek H.M."/>
            <person name="Kasson M.T."/>
            <person name="Metheny A.M."/>
            <person name="Stauder C.M."/>
            <person name="Lovett B."/>
            <person name="Lynch S.C."/>
            <person name="Garnas J.R."/>
            <person name="Kasson L.R."/>
            <person name="Stajich J.E."/>
        </authorList>
    </citation>
    <scope>NUCLEOTIDE SEQUENCE [LARGE SCALE GENOMIC DNA]</scope>
    <source>
        <strain evidence="5 6">NRRL 64651</strain>
    </source>
</reference>
<dbReference type="PROSITE" id="PS51212">
    <property type="entry name" value="WSC"/>
    <property type="match status" value="2"/>
</dbReference>
<name>A0ABR1H8X3_9HYPO</name>
<keyword evidence="3" id="KW-0732">Signal</keyword>
<dbReference type="InterPro" id="IPR011049">
    <property type="entry name" value="Serralysin-like_metalloprot_C"/>
</dbReference>
<dbReference type="SUPFAM" id="SSF101967">
    <property type="entry name" value="Adhesin YadA, collagen-binding domain"/>
    <property type="match status" value="1"/>
</dbReference>
<proteinExistence type="predicted"/>
<dbReference type="PANTHER" id="PTHR45964:SF9">
    <property type="entry name" value="SULFOTRANSFERASE"/>
    <property type="match status" value="1"/>
</dbReference>
<evidence type="ECO:0000259" key="4">
    <source>
        <dbReference type="PROSITE" id="PS51212"/>
    </source>
</evidence>
<dbReference type="Gene3D" id="2.150.10.10">
    <property type="entry name" value="Serralysin-like metalloprotease, C-terminal"/>
    <property type="match status" value="1"/>
</dbReference>
<accession>A0ABR1H8X3</accession>
<evidence type="ECO:0000256" key="1">
    <source>
        <dbReference type="ARBA" id="ARBA00022737"/>
    </source>
</evidence>
<protein>
    <recommendedName>
        <fullName evidence="4">WSC domain-containing protein</fullName>
    </recommendedName>
</protein>
<dbReference type="InterPro" id="IPR051589">
    <property type="entry name" value="Sialate-O-sulfotransferase"/>
</dbReference>
<dbReference type="EMBL" id="JAZAVK010000185">
    <property type="protein sequence ID" value="KAK7417491.1"/>
    <property type="molecule type" value="Genomic_DNA"/>
</dbReference>
<evidence type="ECO:0000256" key="3">
    <source>
        <dbReference type="SAM" id="SignalP"/>
    </source>
</evidence>
<keyword evidence="6" id="KW-1185">Reference proteome</keyword>
<dbReference type="SMART" id="SM00321">
    <property type="entry name" value="WSC"/>
    <property type="match status" value="2"/>
</dbReference>
<dbReference type="Proteomes" id="UP001498421">
    <property type="component" value="Unassembled WGS sequence"/>
</dbReference>
<evidence type="ECO:0000256" key="2">
    <source>
        <dbReference type="SAM" id="MobiDB-lite"/>
    </source>
</evidence>
<keyword evidence="1" id="KW-0677">Repeat</keyword>
<evidence type="ECO:0000313" key="5">
    <source>
        <dbReference type="EMBL" id="KAK7417491.1"/>
    </source>
</evidence>
<sequence>MPSLRNFVAAATLTLFQTSQAWNIELPSCLDPFQPYVYAGCFNGHQDNGKDTLIYRSSQDLQVMTVEKCVAECKGNGFRYAGLKYYGVCYCGATVNSKQLDDSACTFPCAGDNTEICGGDAQMSVWSDPTFDTGVRNIADFKSLGCYTDSSPKGRALSWGQDLPGGTMTPKICLQACNDGGFPLAGLEYGGECWCGMVLANDTAPALTTDCAMPCNGDALSMCGGSNRMNLYVSNSLLSLQPCGYKSSASSSVVQTSTSASIAAGSSSTDAGSSAAGSSSTAAGSSSSATGSSSTAAGSSSTAAGSSSTAAGSSSTGAGSTSTAAGSTSTTAGSSSTAAGSTSTTAGAIGAAGLSSSTAAQSTSTTAAATTTTTTASGAMCTSTITIPNSCEYKCGSWCAPSIPDFQDTNSCVNAYKTCAKMIASCFQSAGWPGALDCFDFSTWCGNIQDFCGSSSCSGGKCYKKDCLSKYKPQGGNPVQTTTTVFPCSATSATSTIPASASTSCAPEPTNICTQPSSWRWGYGPGNPAGDIGLPLVSCNDLKTDFTAGRPFKLYTNKDSGSCKAYSRAQTQNACADACKAQYDGCTSVYVTSCQKFGGKSYFARRAMGTMDDHEKRWFNIWGSDSASTAQSKCQAQYNDCLSVNSNVYTTRCTKWGTGM</sequence>
<comment type="caution">
    <text evidence="5">The sequence shown here is derived from an EMBL/GenBank/DDBJ whole genome shotgun (WGS) entry which is preliminary data.</text>
</comment>